<evidence type="ECO:0000256" key="3">
    <source>
        <dbReference type="SAM" id="MobiDB-lite"/>
    </source>
</evidence>
<evidence type="ECO:0000256" key="1">
    <source>
        <dbReference type="ARBA" id="ARBA00021994"/>
    </source>
</evidence>
<evidence type="ECO:0000313" key="4">
    <source>
        <dbReference type="EMBL" id="CAK1603593.1"/>
    </source>
</evidence>
<dbReference type="GO" id="GO:0005634">
    <property type="term" value="C:nucleus"/>
    <property type="evidence" value="ECO:0007669"/>
    <property type="project" value="TreeGrafter"/>
</dbReference>
<reference evidence="4 5" key="1">
    <citation type="submission" date="2023-11" db="EMBL/GenBank/DDBJ databases">
        <authorList>
            <person name="Hedman E."/>
            <person name="Englund M."/>
            <person name="Stromberg M."/>
            <person name="Nyberg Akerstrom W."/>
            <person name="Nylinder S."/>
            <person name="Jareborg N."/>
            <person name="Kallberg Y."/>
            <person name="Kronander E."/>
        </authorList>
    </citation>
    <scope>NUCLEOTIDE SEQUENCE [LARGE SCALE GENOMIC DNA]</scope>
</reference>
<feature type="compositionally biased region" description="Low complexity" evidence="3">
    <location>
        <begin position="16"/>
        <end position="27"/>
    </location>
</feature>
<accession>A0AAV1M7D9</accession>
<organism evidence="4 5">
    <name type="scientific">Parnassius mnemosyne</name>
    <name type="common">clouded apollo</name>
    <dbReference type="NCBI Taxonomy" id="213953"/>
    <lineage>
        <taxon>Eukaryota</taxon>
        <taxon>Metazoa</taxon>
        <taxon>Ecdysozoa</taxon>
        <taxon>Arthropoda</taxon>
        <taxon>Hexapoda</taxon>
        <taxon>Insecta</taxon>
        <taxon>Pterygota</taxon>
        <taxon>Neoptera</taxon>
        <taxon>Endopterygota</taxon>
        <taxon>Lepidoptera</taxon>
        <taxon>Glossata</taxon>
        <taxon>Ditrysia</taxon>
        <taxon>Papilionoidea</taxon>
        <taxon>Papilionidae</taxon>
        <taxon>Parnassiinae</taxon>
        <taxon>Parnassini</taxon>
        <taxon>Parnassius</taxon>
        <taxon>Driopa</taxon>
    </lineage>
</organism>
<feature type="compositionally biased region" description="Basic and acidic residues" evidence="3">
    <location>
        <begin position="1"/>
        <end position="14"/>
    </location>
</feature>
<evidence type="ECO:0000313" key="5">
    <source>
        <dbReference type="Proteomes" id="UP001314205"/>
    </source>
</evidence>
<dbReference type="Pfam" id="PF07491">
    <property type="entry name" value="PPI_Ypi1"/>
    <property type="match status" value="1"/>
</dbReference>
<sequence length="153" mass="17128">MNERQRTLRLRPEDMATTSTAVTTASSQIPEAPVEPVAVITLRPNRTQTRKKVVWTEDTVDNENMNKKKSKCCCIYEKPRRFGESESESSDDECEHCFGHVEQRRQKRQAGETTTELQVASERTAEVTLKTTEDRPSSPAPSTPPTPPAPPAS</sequence>
<proteinExistence type="predicted"/>
<dbReference type="GO" id="GO:0004865">
    <property type="term" value="F:protein serine/threonine phosphatase inhibitor activity"/>
    <property type="evidence" value="ECO:0007669"/>
    <property type="project" value="InterPro"/>
</dbReference>
<dbReference type="EMBL" id="CAVLGL010000148">
    <property type="protein sequence ID" value="CAK1603593.1"/>
    <property type="molecule type" value="Genomic_DNA"/>
</dbReference>
<dbReference type="AlphaFoldDB" id="A0AAV1M7D9"/>
<feature type="region of interest" description="Disordered" evidence="3">
    <location>
        <begin position="1"/>
        <end position="29"/>
    </location>
</feature>
<dbReference type="PANTHER" id="PTHR20835:SF0">
    <property type="entry name" value="E3 UBIQUITIN-PROTEIN LIGASE PPP1R11"/>
    <property type="match status" value="1"/>
</dbReference>
<dbReference type="InterPro" id="IPR011107">
    <property type="entry name" value="PPI_Ypi1"/>
</dbReference>
<feature type="region of interest" description="Disordered" evidence="3">
    <location>
        <begin position="103"/>
        <end position="153"/>
    </location>
</feature>
<keyword evidence="5" id="KW-1185">Reference proteome</keyword>
<gene>
    <name evidence="4" type="ORF">PARMNEM_LOCUS21937</name>
</gene>
<protein>
    <recommendedName>
        <fullName evidence="1">E3 ubiquitin-protein ligase PPP1R11</fullName>
    </recommendedName>
    <alternativeName>
        <fullName evidence="2">Protein phosphatase 1 regulatory subunit 11</fullName>
    </alternativeName>
</protein>
<dbReference type="GO" id="GO:0008157">
    <property type="term" value="F:protein phosphatase 1 binding"/>
    <property type="evidence" value="ECO:0007669"/>
    <property type="project" value="TreeGrafter"/>
</dbReference>
<comment type="caution">
    <text evidence="4">The sequence shown here is derived from an EMBL/GenBank/DDBJ whole genome shotgun (WGS) entry which is preliminary data.</text>
</comment>
<dbReference type="PANTHER" id="PTHR20835">
    <property type="entry name" value="E3 UBIQUITIN-PROTEIN LIGASE PPP1R11-RELATED"/>
    <property type="match status" value="1"/>
</dbReference>
<evidence type="ECO:0000256" key="2">
    <source>
        <dbReference type="ARBA" id="ARBA00031039"/>
    </source>
</evidence>
<feature type="compositionally biased region" description="Pro residues" evidence="3">
    <location>
        <begin position="138"/>
        <end position="153"/>
    </location>
</feature>
<dbReference type="Proteomes" id="UP001314205">
    <property type="component" value="Unassembled WGS sequence"/>
</dbReference>
<name>A0AAV1M7D9_9NEOP</name>